<gene>
    <name evidence="1" type="ORF">HDF12_001465</name>
</gene>
<comment type="caution">
    <text evidence="1">The sequence shown here is derived from an EMBL/GenBank/DDBJ whole genome shotgun (WGS) entry which is preliminary data.</text>
</comment>
<evidence type="ECO:0000313" key="1">
    <source>
        <dbReference type="EMBL" id="NYF51100.1"/>
    </source>
</evidence>
<dbReference type="Proteomes" id="UP000534186">
    <property type="component" value="Unassembled WGS sequence"/>
</dbReference>
<accession>A0A7Y9NKK3</accession>
<dbReference type="EMBL" id="JACCCV010000001">
    <property type="protein sequence ID" value="NYF51100.1"/>
    <property type="molecule type" value="Genomic_DNA"/>
</dbReference>
<evidence type="ECO:0000313" key="2">
    <source>
        <dbReference type="Proteomes" id="UP000534186"/>
    </source>
</evidence>
<dbReference type="AlphaFoldDB" id="A0A7Y9NKK3"/>
<protein>
    <submittedName>
        <fullName evidence="1">Uncharacterized protein</fullName>
    </submittedName>
</protein>
<proteinExistence type="predicted"/>
<name>A0A7Y9NKK3_9BACT</name>
<organism evidence="1 2">
    <name type="scientific">Tunturiibacter lichenicola</name>
    <dbReference type="NCBI Taxonomy" id="2051959"/>
    <lineage>
        <taxon>Bacteria</taxon>
        <taxon>Pseudomonadati</taxon>
        <taxon>Acidobacteriota</taxon>
        <taxon>Terriglobia</taxon>
        <taxon>Terriglobales</taxon>
        <taxon>Acidobacteriaceae</taxon>
        <taxon>Tunturiibacter</taxon>
    </lineage>
</organism>
<reference evidence="1 2" key="1">
    <citation type="submission" date="2020-07" db="EMBL/GenBank/DDBJ databases">
        <title>Genomic Encyclopedia of Type Strains, Phase IV (KMG-V): Genome sequencing to study the core and pangenomes of soil and plant-associated prokaryotes.</title>
        <authorList>
            <person name="Whitman W."/>
        </authorList>
    </citation>
    <scope>NUCLEOTIDE SEQUENCE [LARGE SCALE GENOMIC DNA]</scope>
    <source>
        <strain evidence="1 2">M8UP30</strain>
    </source>
</reference>
<sequence>MNTLSYGENINDSLVNPLEAGKSEEDLTRQVSGILHAVRMDGGSTVRWFVTAAWPQYRCSRDPEDQATGELDPAWYLISKTLLEQAQREAYPLLS</sequence>